<comment type="caution">
    <text evidence="2">The sequence shown here is derived from an EMBL/GenBank/DDBJ whole genome shotgun (WGS) entry which is preliminary data.</text>
</comment>
<keyword evidence="3" id="KW-1185">Reference proteome</keyword>
<dbReference type="Pfam" id="PF00723">
    <property type="entry name" value="Glyco_hydro_15"/>
    <property type="match status" value="1"/>
</dbReference>
<dbReference type="InterPro" id="IPR012341">
    <property type="entry name" value="6hp_glycosidase-like_sf"/>
</dbReference>
<name>A0ABQ6JQ18_9MICO</name>
<protein>
    <recommendedName>
        <fullName evidence="1">GH15-like domain-containing protein</fullName>
    </recommendedName>
</protein>
<gene>
    <name evidence="2" type="ORF">GCM10025869_09310</name>
</gene>
<dbReference type="InterPro" id="IPR008928">
    <property type="entry name" value="6-hairpin_glycosidase_sf"/>
</dbReference>
<dbReference type="EMBL" id="BSVA01000001">
    <property type="protein sequence ID" value="GMA90402.1"/>
    <property type="molecule type" value="Genomic_DNA"/>
</dbReference>
<feature type="domain" description="GH15-like" evidence="1">
    <location>
        <begin position="26"/>
        <end position="323"/>
    </location>
</feature>
<dbReference type="PANTHER" id="PTHR31616:SF0">
    <property type="entry name" value="GLUCAN 1,4-ALPHA-GLUCOSIDASE"/>
    <property type="match status" value="1"/>
</dbReference>
<evidence type="ECO:0000313" key="3">
    <source>
        <dbReference type="Proteomes" id="UP001157069"/>
    </source>
</evidence>
<dbReference type="SUPFAM" id="SSF48208">
    <property type="entry name" value="Six-hairpin glycosidases"/>
    <property type="match status" value="1"/>
</dbReference>
<evidence type="ECO:0000313" key="2">
    <source>
        <dbReference type="EMBL" id="GMA90402.1"/>
    </source>
</evidence>
<sequence length="373" mass="40562">MTSTPVLADREALAALALDQRALIRSLQHADGAYPASPTFSAYRGYSWFRDGAFIADAMSAGGDAASAEAFFGWCARVIEARRDDVARIVAAAAAGTPLPDADMLPTRFDFDGRDGTDEWWDFQLDGYGIWLWALAAHATRHGVDAAPWLDACRLTIEYLASSWARPCYDWWEEHIEQVHISTLGSLLAGLRAAAVLPGLDEVTAELARTTASAIDERMRTDGVLDGHLVKWVGTDAVDASLASLVAPLGALDAQEPLALATLEVLDEQLVVDGGMHRFRADTYFGGGQWPLLSCMLGLAWARAGRTERALELLRWAASTAHDGGIPEQVDRHLLDASFVDEWVERWGPSADPLLWSSAMYLRLAVELGVVEP</sequence>
<dbReference type="InterPro" id="IPR011613">
    <property type="entry name" value="GH15-like"/>
</dbReference>
<dbReference type="Proteomes" id="UP001157069">
    <property type="component" value="Unassembled WGS sequence"/>
</dbReference>
<dbReference type="Gene3D" id="1.50.10.10">
    <property type="match status" value="1"/>
</dbReference>
<organism evidence="2 3">
    <name type="scientific">Homoserinibacter gongjuensis</name>
    <dbReference type="NCBI Taxonomy" id="1162968"/>
    <lineage>
        <taxon>Bacteria</taxon>
        <taxon>Bacillati</taxon>
        <taxon>Actinomycetota</taxon>
        <taxon>Actinomycetes</taxon>
        <taxon>Micrococcales</taxon>
        <taxon>Microbacteriaceae</taxon>
        <taxon>Homoserinibacter</taxon>
    </lineage>
</organism>
<dbReference type="RefSeq" id="WP_284298127.1">
    <property type="nucleotide sequence ID" value="NZ_BSVA01000001.1"/>
</dbReference>
<accession>A0ABQ6JQ18</accession>
<reference evidence="3" key="1">
    <citation type="journal article" date="2019" name="Int. J. Syst. Evol. Microbiol.">
        <title>The Global Catalogue of Microorganisms (GCM) 10K type strain sequencing project: providing services to taxonomists for standard genome sequencing and annotation.</title>
        <authorList>
            <consortium name="The Broad Institute Genomics Platform"/>
            <consortium name="The Broad Institute Genome Sequencing Center for Infectious Disease"/>
            <person name="Wu L."/>
            <person name="Ma J."/>
        </authorList>
    </citation>
    <scope>NUCLEOTIDE SEQUENCE [LARGE SCALE GENOMIC DNA]</scope>
    <source>
        <strain evidence="3">NBRC 108755</strain>
    </source>
</reference>
<evidence type="ECO:0000259" key="1">
    <source>
        <dbReference type="Pfam" id="PF00723"/>
    </source>
</evidence>
<proteinExistence type="predicted"/>
<dbReference type="PANTHER" id="PTHR31616">
    <property type="entry name" value="TREHALASE"/>
    <property type="match status" value="1"/>
</dbReference>